<dbReference type="GeneID" id="117137915"/>
<reference evidence="2" key="1">
    <citation type="submission" date="2025-08" db="UniProtKB">
        <authorList>
            <consortium name="RefSeq"/>
        </authorList>
    </citation>
    <scope>IDENTIFICATION</scope>
    <source>
        <strain evidence="2">Mau12</strain>
        <tissue evidence="2">Whole Body</tissue>
    </source>
</reference>
<accession>A0A6P8JH29</accession>
<evidence type="ECO:0000313" key="1">
    <source>
        <dbReference type="Proteomes" id="UP000515162"/>
    </source>
</evidence>
<proteinExistence type="predicted"/>
<protein>
    <submittedName>
        <fullName evidence="2">Uncharacterized protein LOC117137915</fullName>
    </submittedName>
</protein>
<gene>
    <name evidence="2" type="primary">LOC117137915</name>
</gene>
<name>A0A6P8JH29_DROMA</name>
<dbReference type="Proteomes" id="UP000515162">
    <property type="component" value="Chromosome 2R"/>
</dbReference>
<dbReference type="AlphaFoldDB" id="A0A6P8JH29"/>
<evidence type="ECO:0000313" key="2">
    <source>
        <dbReference type="RefSeq" id="XP_033155552.1"/>
    </source>
</evidence>
<organism evidence="1 2">
    <name type="scientific">Drosophila mauritiana</name>
    <name type="common">Fruit fly</name>
    <dbReference type="NCBI Taxonomy" id="7226"/>
    <lineage>
        <taxon>Eukaryota</taxon>
        <taxon>Metazoa</taxon>
        <taxon>Ecdysozoa</taxon>
        <taxon>Arthropoda</taxon>
        <taxon>Hexapoda</taxon>
        <taxon>Insecta</taxon>
        <taxon>Pterygota</taxon>
        <taxon>Neoptera</taxon>
        <taxon>Endopterygota</taxon>
        <taxon>Diptera</taxon>
        <taxon>Brachycera</taxon>
        <taxon>Muscomorpha</taxon>
        <taxon>Ephydroidea</taxon>
        <taxon>Drosophilidae</taxon>
        <taxon>Drosophila</taxon>
        <taxon>Sophophora</taxon>
    </lineage>
</organism>
<keyword evidence="1" id="KW-1185">Reference proteome</keyword>
<dbReference type="RefSeq" id="XP_033155552.1">
    <property type="nucleotide sequence ID" value="XM_033299661.1"/>
</dbReference>
<sequence>MHLTNQFRPAFRFPSLHFAGQMNKMLWLWKLAQEDDKHCACRDLCPDVARNYFRCNYIGHILRNGSTDSGRQQRQRHMACGDRHRMMSAGEQTLWLIGTHPSSHSK</sequence>